<dbReference type="PANTHER" id="PTHR47089:SF1">
    <property type="entry name" value="GUANOSINE ABC TRANSPORTER PERMEASE PROTEIN NUPP"/>
    <property type="match status" value="1"/>
</dbReference>
<dbReference type="RefSeq" id="WP_114958650.1">
    <property type="nucleotide sequence ID" value="NZ_JBHSJF010000010.1"/>
</dbReference>
<reference evidence="8" key="1">
    <citation type="journal article" date="2019" name="Int. J. Syst. Evol. Microbiol.">
        <title>The Global Catalogue of Microorganisms (GCM) 10K type strain sequencing project: providing services to taxonomists for standard genome sequencing and annotation.</title>
        <authorList>
            <consortium name="The Broad Institute Genomics Platform"/>
            <consortium name="The Broad Institute Genome Sequencing Center for Infectious Disease"/>
            <person name="Wu L."/>
            <person name="Ma J."/>
        </authorList>
    </citation>
    <scope>NUCLEOTIDE SEQUENCE [LARGE SCALE GENOMIC DNA]</scope>
    <source>
        <strain evidence="8">CGMCC 1.16444</strain>
    </source>
</reference>
<keyword evidence="3 6" id="KW-0812">Transmembrane</keyword>
<comment type="subcellular location">
    <subcellularLocation>
        <location evidence="1">Cell membrane</location>
        <topology evidence="1">Multi-pass membrane protein</topology>
    </subcellularLocation>
</comment>
<keyword evidence="4 6" id="KW-1133">Transmembrane helix</keyword>
<organism evidence="7 8">
    <name type="scientific">Flaviflagellibacter deserti</name>
    <dbReference type="NCBI Taxonomy" id="2267266"/>
    <lineage>
        <taxon>Bacteria</taxon>
        <taxon>Pseudomonadati</taxon>
        <taxon>Pseudomonadota</taxon>
        <taxon>Alphaproteobacteria</taxon>
        <taxon>Hyphomicrobiales</taxon>
        <taxon>Flaviflagellibacter</taxon>
    </lineage>
</organism>
<keyword evidence="8" id="KW-1185">Reference proteome</keyword>
<accession>A0ABV9Z6Z9</accession>
<keyword evidence="2" id="KW-1003">Cell membrane</keyword>
<feature type="transmembrane region" description="Helical" evidence="6">
    <location>
        <begin position="146"/>
        <end position="164"/>
    </location>
</feature>
<evidence type="ECO:0000256" key="6">
    <source>
        <dbReference type="SAM" id="Phobius"/>
    </source>
</evidence>
<evidence type="ECO:0000256" key="1">
    <source>
        <dbReference type="ARBA" id="ARBA00004651"/>
    </source>
</evidence>
<protein>
    <submittedName>
        <fullName evidence="7">ABC transporter permease</fullName>
    </submittedName>
</protein>
<feature type="transmembrane region" description="Helical" evidence="6">
    <location>
        <begin position="236"/>
        <end position="259"/>
    </location>
</feature>
<dbReference type="EMBL" id="JBHSJF010000010">
    <property type="protein sequence ID" value="MFC5069981.1"/>
    <property type="molecule type" value="Genomic_DNA"/>
</dbReference>
<name>A0ABV9Z6Z9_9HYPH</name>
<dbReference type="InterPro" id="IPR001851">
    <property type="entry name" value="ABC_transp_permease"/>
</dbReference>
<proteinExistence type="predicted"/>
<feature type="transmembrane region" description="Helical" evidence="6">
    <location>
        <begin position="114"/>
        <end position="134"/>
    </location>
</feature>
<evidence type="ECO:0000256" key="5">
    <source>
        <dbReference type="ARBA" id="ARBA00023136"/>
    </source>
</evidence>
<evidence type="ECO:0000313" key="8">
    <source>
        <dbReference type="Proteomes" id="UP001595796"/>
    </source>
</evidence>
<feature type="transmembrane region" description="Helical" evidence="6">
    <location>
        <begin position="323"/>
        <end position="342"/>
    </location>
</feature>
<evidence type="ECO:0000256" key="2">
    <source>
        <dbReference type="ARBA" id="ARBA00022475"/>
    </source>
</evidence>
<dbReference type="CDD" id="cd06580">
    <property type="entry name" value="TM_PBP1_transp_TpRbsC_like"/>
    <property type="match status" value="1"/>
</dbReference>
<gene>
    <name evidence="7" type="ORF">ACFPFW_18355</name>
</gene>
<evidence type="ECO:0000256" key="3">
    <source>
        <dbReference type="ARBA" id="ARBA00022692"/>
    </source>
</evidence>
<feature type="transmembrane region" description="Helical" evidence="6">
    <location>
        <begin position="279"/>
        <end position="311"/>
    </location>
</feature>
<keyword evidence="5 6" id="KW-0472">Membrane</keyword>
<feature type="transmembrane region" description="Helical" evidence="6">
    <location>
        <begin position="12"/>
        <end position="37"/>
    </location>
</feature>
<feature type="transmembrane region" description="Helical" evidence="6">
    <location>
        <begin position="92"/>
        <end position="108"/>
    </location>
</feature>
<dbReference type="PANTHER" id="PTHR47089">
    <property type="entry name" value="ABC TRANSPORTER, PERMEASE PROTEIN"/>
    <property type="match status" value="1"/>
</dbReference>
<sequence>MIRLEPRQEYSWLMAVAAPVVAAVVALALAAIPLLVAGAPLGKSYAAMFGGALGSQFALAETLTRTTPLILTGLAVAVAFRARLWNIGAEGQLYAGALAAVVLGSGAIDAPSWILVPTLLLAGATAGALLMAIPTALKLRFSVDEVVTSLLLNFVVLLFVSMMLEGPLKDPMSLGWPQSESIVDAGTLPALIARTRVHAGLIIALAMAVIMQVIMSRTVWGFEIRAVGSNPSAARFAGMSTTTVMLRVGLVSGALAGLAGVGEVAGLKGYLTHDLSPGFGYSGIVVAMLAGLHPLGVVASAFFVAAVFVGADSMSRAVGVPSYIANLTVAVALLAVLVGGVLTRYRIRLQKPGARIV</sequence>
<evidence type="ECO:0000313" key="7">
    <source>
        <dbReference type="EMBL" id="MFC5069981.1"/>
    </source>
</evidence>
<dbReference type="Pfam" id="PF02653">
    <property type="entry name" value="BPD_transp_2"/>
    <property type="match status" value="1"/>
</dbReference>
<dbReference type="Proteomes" id="UP001595796">
    <property type="component" value="Unassembled WGS sequence"/>
</dbReference>
<evidence type="ECO:0000256" key="4">
    <source>
        <dbReference type="ARBA" id="ARBA00022989"/>
    </source>
</evidence>
<comment type="caution">
    <text evidence="7">The sequence shown here is derived from an EMBL/GenBank/DDBJ whole genome shotgun (WGS) entry which is preliminary data.</text>
</comment>
<feature type="transmembrane region" description="Helical" evidence="6">
    <location>
        <begin position="57"/>
        <end position="80"/>
    </location>
</feature>
<feature type="transmembrane region" description="Helical" evidence="6">
    <location>
        <begin position="197"/>
        <end position="215"/>
    </location>
</feature>